<organism evidence="2 3">
    <name type="scientific">Pontibacter ruber</name>
    <dbReference type="NCBI Taxonomy" id="1343895"/>
    <lineage>
        <taxon>Bacteria</taxon>
        <taxon>Pseudomonadati</taxon>
        <taxon>Bacteroidota</taxon>
        <taxon>Cytophagia</taxon>
        <taxon>Cytophagales</taxon>
        <taxon>Hymenobacteraceae</taxon>
        <taxon>Pontibacter</taxon>
    </lineage>
</organism>
<gene>
    <name evidence="2" type="ORF">ACFSKP_12680</name>
</gene>
<evidence type="ECO:0000313" key="2">
    <source>
        <dbReference type="EMBL" id="MFD2247118.1"/>
    </source>
</evidence>
<sequence>MKLKKSTLPLALFCLAALFSCQSSGSQEEAVAAPPQTETVAADTVQAALRPAPKFHKIPTDMAKKRVYFCNDEVSDVFHVKHDCPVLLQCKANYKNVTLLRAVEAYGRYQCDTCSKDLAFIFEEGNVK</sequence>
<protein>
    <recommendedName>
        <fullName evidence="4">Rieske domain-containing protein</fullName>
    </recommendedName>
</protein>
<keyword evidence="1" id="KW-0732">Signal</keyword>
<reference evidence="3" key="1">
    <citation type="journal article" date="2019" name="Int. J. Syst. Evol. Microbiol.">
        <title>The Global Catalogue of Microorganisms (GCM) 10K type strain sequencing project: providing services to taxonomists for standard genome sequencing and annotation.</title>
        <authorList>
            <consortium name="The Broad Institute Genomics Platform"/>
            <consortium name="The Broad Institute Genome Sequencing Center for Infectious Disease"/>
            <person name="Wu L."/>
            <person name="Ma J."/>
        </authorList>
    </citation>
    <scope>NUCLEOTIDE SEQUENCE [LARGE SCALE GENOMIC DNA]</scope>
    <source>
        <strain evidence="3">CGMCC 4.1782</strain>
    </source>
</reference>
<accession>A0ABW5CYJ1</accession>
<feature type="signal peptide" evidence="1">
    <location>
        <begin position="1"/>
        <end position="25"/>
    </location>
</feature>
<keyword evidence="3" id="KW-1185">Reference proteome</keyword>
<feature type="chain" id="PRO_5047148347" description="Rieske domain-containing protein" evidence="1">
    <location>
        <begin position="26"/>
        <end position="128"/>
    </location>
</feature>
<name>A0ABW5CYJ1_9BACT</name>
<evidence type="ECO:0008006" key="4">
    <source>
        <dbReference type="Google" id="ProtNLM"/>
    </source>
</evidence>
<comment type="caution">
    <text evidence="2">The sequence shown here is derived from an EMBL/GenBank/DDBJ whole genome shotgun (WGS) entry which is preliminary data.</text>
</comment>
<dbReference type="Proteomes" id="UP001597374">
    <property type="component" value="Unassembled WGS sequence"/>
</dbReference>
<dbReference type="RefSeq" id="WP_250430054.1">
    <property type="nucleotide sequence ID" value="NZ_JALPRR010000003.1"/>
</dbReference>
<evidence type="ECO:0000313" key="3">
    <source>
        <dbReference type="Proteomes" id="UP001597374"/>
    </source>
</evidence>
<dbReference type="EMBL" id="JBHUIM010000002">
    <property type="protein sequence ID" value="MFD2247118.1"/>
    <property type="molecule type" value="Genomic_DNA"/>
</dbReference>
<dbReference type="PROSITE" id="PS51257">
    <property type="entry name" value="PROKAR_LIPOPROTEIN"/>
    <property type="match status" value="1"/>
</dbReference>
<evidence type="ECO:0000256" key="1">
    <source>
        <dbReference type="SAM" id="SignalP"/>
    </source>
</evidence>
<proteinExistence type="predicted"/>